<sequence>MSESAKSPADAATPGLRERRMGRTRRELTANARRLTVEHGLNGFTVEELCEIVGVSRRTFFNYFPSKEEAVIGHRDDGLDAEALTEFINARPADCVGLSPTLLDDLLEMVIVTLGQFRDEGADITPPEAVIAREPQLLGKFLREGAEMERLLVGVIATREGLPGGDAVAEMAVAVLTAIVRRAAALFFRPGNDISFIEHLTSSADAATALFAAALRR</sequence>
<dbReference type="Gene3D" id="1.10.357.10">
    <property type="entry name" value="Tetracycline Repressor, domain 2"/>
    <property type="match status" value="1"/>
</dbReference>
<dbReference type="InterPro" id="IPR023772">
    <property type="entry name" value="DNA-bd_HTH_TetR-type_CS"/>
</dbReference>
<keyword evidence="8" id="KW-1185">Reference proteome</keyword>
<dbReference type="STRING" id="412690.SAMN04489834_0470"/>
<evidence type="ECO:0000256" key="3">
    <source>
        <dbReference type="ARBA" id="ARBA00023163"/>
    </source>
</evidence>
<keyword evidence="1" id="KW-0805">Transcription regulation</keyword>
<feature type="domain" description="HTH tetR-type" evidence="6">
    <location>
        <begin position="22"/>
        <end position="82"/>
    </location>
</feature>
<dbReference type="PROSITE" id="PS50977">
    <property type="entry name" value="HTH_TETR_2"/>
    <property type="match status" value="1"/>
</dbReference>
<feature type="DNA-binding region" description="H-T-H motif" evidence="4">
    <location>
        <begin position="45"/>
        <end position="64"/>
    </location>
</feature>
<keyword evidence="3" id="KW-0804">Transcription</keyword>
<evidence type="ECO:0000313" key="8">
    <source>
        <dbReference type="Proteomes" id="UP000181956"/>
    </source>
</evidence>
<evidence type="ECO:0000259" key="6">
    <source>
        <dbReference type="PROSITE" id="PS50977"/>
    </source>
</evidence>
<dbReference type="PANTHER" id="PTHR30055">
    <property type="entry name" value="HTH-TYPE TRANSCRIPTIONAL REGULATOR RUTR"/>
    <property type="match status" value="1"/>
</dbReference>
<dbReference type="PROSITE" id="PS01081">
    <property type="entry name" value="HTH_TETR_1"/>
    <property type="match status" value="1"/>
</dbReference>
<accession>A0A1H1MSE4</accession>
<dbReference type="InterPro" id="IPR050109">
    <property type="entry name" value="HTH-type_TetR-like_transc_reg"/>
</dbReference>
<dbReference type="InterPro" id="IPR001647">
    <property type="entry name" value="HTH_TetR"/>
</dbReference>
<gene>
    <name evidence="7" type="ORF">SAMN04489834_0470</name>
</gene>
<evidence type="ECO:0000256" key="2">
    <source>
        <dbReference type="ARBA" id="ARBA00023125"/>
    </source>
</evidence>
<dbReference type="InterPro" id="IPR009057">
    <property type="entry name" value="Homeodomain-like_sf"/>
</dbReference>
<feature type="region of interest" description="Disordered" evidence="5">
    <location>
        <begin position="1"/>
        <end position="25"/>
    </location>
</feature>
<dbReference type="Proteomes" id="UP000181956">
    <property type="component" value="Chromosome I"/>
</dbReference>
<evidence type="ECO:0000256" key="4">
    <source>
        <dbReference type="PROSITE-ProRule" id="PRU00335"/>
    </source>
</evidence>
<dbReference type="AlphaFoldDB" id="A0A1H1MSE4"/>
<name>A0A1H1MSE4_9MICO</name>
<dbReference type="SUPFAM" id="SSF46689">
    <property type="entry name" value="Homeodomain-like"/>
    <property type="match status" value="1"/>
</dbReference>
<dbReference type="EMBL" id="LT629742">
    <property type="protein sequence ID" value="SDR89626.1"/>
    <property type="molecule type" value="Genomic_DNA"/>
</dbReference>
<reference evidence="8" key="1">
    <citation type="submission" date="2016-10" db="EMBL/GenBank/DDBJ databases">
        <authorList>
            <person name="Varghese N."/>
            <person name="Submissions S."/>
        </authorList>
    </citation>
    <scope>NUCLEOTIDE SEQUENCE [LARGE SCALE GENOMIC DNA]</scope>
    <source>
        <strain evidence="8">DSM 21772</strain>
    </source>
</reference>
<dbReference type="GO" id="GO:0000976">
    <property type="term" value="F:transcription cis-regulatory region binding"/>
    <property type="evidence" value="ECO:0007669"/>
    <property type="project" value="TreeGrafter"/>
</dbReference>
<dbReference type="RefSeq" id="WP_231919311.1">
    <property type="nucleotide sequence ID" value="NZ_LT629742.1"/>
</dbReference>
<dbReference type="GO" id="GO:0003700">
    <property type="term" value="F:DNA-binding transcription factor activity"/>
    <property type="evidence" value="ECO:0007669"/>
    <property type="project" value="TreeGrafter"/>
</dbReference>
<dbReference type="Pfam" id="PF00440">
    <property type="entry name" value="TetR_N"/>
    <property type="match status" value="1"/>
</dbReference>
<keyword evidence="2 4" id="KW-0238">DNA-binding</keyword>
<dbReference type="PANTHER" id="PTHR30055:SF238">
    <property type="entry name" value="MYCOFACTOCIN BIOSYNTHESIS TRANSCRIPTIONAL REGULATOR MFTR-RELATED"/>
    <property type="match status" value="1"/>
</dbReference>
<feature type="compositionally biased region" description="Basic and acidic residues" evidence="5">
    <location>
        <begin position="16"/>
        <end position="25"/>
    </location>
</feature>
<evidence type="ECO:0000256" key="1">
    <source>
        <dbReference type="ARBA" id="ARBA00023015"/>
    </source>
</evidence>
<evidence type="ECO:0000256" key="5">
    <source>
        <dbReference type="SAM" id="MobiDB-lite"/>
    </source>
</evidence>
<evidence type="ECO:0000313" key="7">
    <source>
        <dbReference type="EMBL" id="SDR89626.1"/>
    </source>
</evidence>
<protein>
    <submittedName>
        <fullName evidence="7">Regulatory protein, tetR family</fullName>
    </submittedName>
</protein>
<proteinExistence type="predicted"/>
<organism evidence="7 8">
    <name type="scientific">Microterricola viridarii</name>
    <dbReference type="NCBI Taxonomy" id="412690"/>
    <lineage>
        <taxon>Bacteria</taxon>
        <taxon>Bacillati</taxon>
        <taxon>Actinomycetota</taxon>
        <taxon>Actinomycetes</taxon>
        <taxon>Micrococcales</taxon>
        <taxon>Microbacteriaceae</taxon>
        <taxon>Microterricola</taxon>
    </lineage>
</organism>